<dbReference type="Proteomes" id="UP000589626">
    <property type="component" value="Unassembled WGS sequence"/>
</dbReference>
<accession>A0A7W4Z3W4</accession>
<name>A0A7W4Z3W4_9ACTN</name>
<dbReference type="RefSeq" id="WP_183595519.1">
    <property type="nucleotide sequence ID" value="NZ_JACHWR010000010.1"/>
</dbReference>
<reference evidence="1 2" key="1">
    <citation type="submission" date="2020-08" db="EMBL/GenBank/DDBJ databases">
        <title>Sequencing the genomes of 1000 actinobacteria strains.</title>
        <authorList>
            <person name="Klenk H.-P."/>
        </authorList>
    </citation>
    <scope>NUCLEOTIDE SEQUENCE [LARGE SCALE GENOMIC DNA]</scope>
    <source>
        <strain evidence="1 2">DSM 105498</strain>
    </source>
</reference>
<keyword evidence="2" id="KW-1185">Reference proteome</keyword>
<gene>
    <name evidence="1" type="ORF">FHU40_005385</name>
</gene>
<evidence type="ECO:0000313" key="2">
    <source>
        <dbReference type="Proteomes" id="UP000589626"/>
    </source>
</evidence>
<dbReference type="AlphaFoldDB" id="A0A7W4Z3W4"/>
<evidence type="ECO:0000313" key="1">
    <source>
        <dbReference type="EMBL" id="MBB3045528.1"/>
    </source>
</evidence>
<sequence length="121" mass="12585">MTSPLRVALRDRLTAAMRAHDRQTAGAMRSILAALENAEAVPVTAHDAPVATSEHIAGASTGLGAAEAARRVLSPDDERAVVEREIAELRSSAAALATAGQHERSTELVRIAETVEAVVPG</sequence>
<dbReference type="InterPro" id="IPR042184">
    <property type="entry name" value="YqeY/Aim41_N"/>
</dbReference>
<comment type="caution">
    <text evidence="1">The sequence shown here is derived from an EMBL/GenBank/DDBJ whole genome shotgun (WGS) entry which is preliminary data.</text>
</comment>
<evidence type="ECO:0008006" key="3">
    <source>
        <dbReference type="Google" id="ProtNLM"/>
    </source>
</evidence>
<protein>
    <recommendedName>
        <fullName evidence="3">GatB/YqeY domain-containing protein</fullName>
    </recommendedName>
</protein>
<dbReference type="Gene3D" id="1.10.1510.10">
    <property type="entry name" value="Uncharacterised protein YqeY/AIM41 PF09424, N-terminal domain"/>
    <property type="match status" value="1"/>
</dbReference>
<proteinExistence type="predicted"/>
<dbReference type="EMBL" id="JACHWR010000010">
    <property type="protein sequence ID" value="MBB3045528.1"/>
    <property type="molecule type" value="Genomic_DNA"/>
</dbReference>
<organism evidence="1 2">
    <name type="scientific">Nocardioides soli</name>
    <dbReference type="NCBI Taxonomy" id="1036020"/>
    <lineage>
        <taxon>Bacteria</taxon>
        <taxon>Bacillati</taxon>
        <taxon>Actinomycetota</taxon>
        <taxon>Actinomycetes</taxon>
        <taxon>Propionibacteriales</taxon>
        <taxon>Nocardioidaceae</taxon>
        <taxon>Nocardioides</taxon>
    </lineage>
</organism>